<reference evidence="1" key="1">
    <citation type="submission" date="2022-06" db="EMBL/GenBank/DDBJ databases">
        <title>Complete genome sequence and characterization of Cupriavidus gilardii QJ1 isolated from contaminating cells.</title>
        <authorList>
            <person name="Qi J."/>
        </authorList>
    </citation>
    <scope>NUCLEOTIDE SEQUENCE</scope>
    <source>
        <strain evidence="1">QJ1</strain>
    </source>
</reference>
<sequence length="51" mass="5657">MIWRPVMAGHVRLGEIRTGAVDLTDLLKLNALMDAQEAAQERAARKKEGKP</sequence>
<accession>A0ABY4VP38</accession>
<organism evidence="1 2">
    <name type="scientific">Cupriavidus gilardii</name>
    <dbReference type="NCBI Taxonomy" id="82541"/>
    <lineage>
        <taxon>Bacteria</taxon>
        <taxon>Pseudomonadati</taxon>
        <taxon>Pseudomonadota</taxon>
        <taxon>Betaproteobacteria</taxon>
        <taxon>Burkholderiales</taxon>
        <taxon>Burkholderiaceae</taxon>
        <taxon>Cupriavidus</taxon>
    </lineage>
</organism>
<proteinExistence type="predicted"/>
<name>A0ABY4VP38_9BURK</name>
<dbReference type="Proteomes" id="UP001056648">
    <property type="component" value="Chromosome 2"/>
</dbReference>
<evidence type="ECO:0000313" key="2">
    <source>
        <dbReference type="Proteomes" id="UP001056648"/>
    </source>
</evidence>
<keyword evidence="2" id="KW-1185">Reference proteome</keyword>
<evidence type="ECO:0000313" key="1">
    <source>
        <dbReference type="EMBL" id="USE78984.1"/>
    </source>
</evidence>
<dbReference type="EMBL" id="CP098736">
    <property type="protein sequence ID" value="USE78984.1"/>
    <property type="molecule type" value="Genomic_DNA"/>
</dbReference>
<protein>
    <submittedName>
        <fullName evidence="1">Uncharacterized protein</fullName>
    </submittedName>
</protein>
<dbReference type="RefSeq" id="WP_252252706.1">
    <property type="nucleotide sequence ID" value="NZ_CP098736.1"/>
</dbReference>
<gene>
    <name evidence="1" type="ORF">NDR89_20320</name>
</gene>